<gene>
    <name evidence="1" type="ordered locus">glr2119</name>
</gene>
<name>Q7NIR3_GLOVI</name>
<sequence>MQELTYPIWKQLPNSQKVLTDFNLSFRDISGFSKPTGQAYINQVDSLTGKFKDWKGLRLDYGPFPVKDAASGKFTMDPVMGKQMYAVGWHWNHHKAFDAFGIENHTEIKAGTFAETLGRTLEQAKPLGRAALVGGVALDAWAMGSALHTSLQSGDWDHTFVEAARIGGGWAGGWAGAQAGGGLGATIGTTFLPGIGTMVGGAVGGLLSGALGYLGGAAAGQSAAEQATGSLRPEP</sequence>
<dbReference type="PANTHER" id="PTHR21525">
    <property type="entry name" value="MOTILE SPERM PROTEIN"/>
    <property type="match status" value="1"/>
</dbReference>
<proteinExistence type="predicted"/>
<dbReference type="KEGG" id="gvi:glr2119"/>
<dbReference type="PATRIC" id="fig|251221.4.peg.2154"/>
<organism evidence="1 2">
    <name type="scientific">Gloeobacter violaceus (strain ATCC 29082 / PCC 7421)</name>
    <dbReference type="NCBI Taxonomy" id="251221"/>
    <lineage>
        <taxon>Bacteria</taxon>
        <taxon>Bacillati</taxon>
        <taxon>Cyanobacteriota</taxon>
        <taxon>Cyanophyceae</taxon>
        <taxon>Gloeobacterales</taxon>
        <taxon>Gloeobacteraceae</taxon>
        <taxon>Gloeobacter</taxon>
    </lineage>
</organism>
<protein>
    <submittedName>
        <fullName evidence="1">Glr2119 protein</fullName>
    </submittedName>
</protein>
<dbReference type="PhylomeDB" id="Q7NIR3"/>
<reference evidence="1 2" key="1">
    <citation type="journal article" date="2003" name="DNA Res.">
        <title>Complete genome structure of Gloeobacter violaceus PCC 7421, a cyanobacterium that lacks thylakoids.</title>
        <authorList>
            <person name="Nakamura Y."/>
            <person name="Kaneko T."/>
            <person name="Sato S."/>
            <person name="Mimuro M."/>
            <person name="Miyashita H."/>
            <person name="Tsuchiya T."/>
            <person name="Sasamoto S."/>
            <person name="Watanabe A."/>
            <person name="Kawashima K."/>
            <person name="Kishida Y."/>
            <person name="Kiyokawa C."/>
            <person name="Kohara M."/>
            <person name="Matsumoto M."/>
            <person name="Matsuno A."/>
            <person name="Nakazaki N."/>
            <person name="Shimpo S."/>
            <person name="Takeuchi C."/>
            <person name="Yamada M."/>
            <person name="Tabata S."/>
        </authorList>
    </citation>
    <scope>NUCLEOTIDE SEQUENCE [LARGE SCALE GENOMIC DNA]</scope>
    <source>
        <strain evidence="2">ATCC 29082 / PCC 7421</strain>
    </source>
</reference>
<dbReference type="EnsemblBacteria" id="BAC90060">
    <property type="protein sequence ID" value="BAC90060"/>
    <property type="gene ID" value="BAC90060"/>
</dbReference>
<evidence type="ECO:0000313" key="1">
    <source>
        <dbReference type="EMBL" id="BAC90060.1"/>
    </source>
</evidence>
<dbReference type="STRING" id="251221.gene:10759614"/>
<dbReference type="eggNOG" id="ENOG50341X3">
    <property type="taxonomic scope" value="Bacteria"/>
</dbReference>
<dbReference type="Proteomes" id="UP000000557">
    <property type="component" value="Chromosome"/>
</dbReference>
<dbReference type="OrthoDB" id="586090at2"/>
<dbReference type="Gene3D" id="1.10.490.30">
    <property type="entry name" value="Colicin"/>
    <property type="match status" value="1"/>
</dbReference>
<dbReference type="InterPro" id="IPR038283">
    <property type="entry name" value="Channel_colicin_C_sf"/>
</dbReference>
<dbReference type="AlphaFoldDB" id="Q7NIR3"/>
<dbReference type="InParanoid" id="Q7NIR3"/>
<dbReference type="PANTHER" id="PTHR21525:SF9">
    <property type="entry name" value="CHANNEL_COLICIN DOMAIN-CONTAINING PROTEIN"/>
    <property type="match status" value="1"/>
</dbReference>
<dbReference type="HOGENOM" id="CLU_1178867_0_0_3"/>
<evidence type="ECO:0000313" key="2">
    <source>
        <dbReference type="Proteomes" id="UP000000557"/>
    </source>
</evidence>
<accession>Q7NIR3</accession>
<dbReference type="EMBL" id="BA000045">
    <property type="protein sequence ID" value="BAC90060.1"/>
    <property type="molecule type" value="Genomic_DNA"/>
</dbReference>
<reference evidence="1 2" key="2">
    <citation type="journal article" date="2003" name="DNA Res.">
        <title>Complete genome structure of Gloeobacter violaceus PCC 7421, a cyanobacterium that lacks thylakoids (supplement).</title>
        <authorList>
            <person name="Nakamura Y."/>
            <person name="Kaneko T."/>
            <person name="Sato S."/>
            <person name="Mimuro M."/>
            <person name="Miyashita H."/>
            <person name="Tsuchiya T."/>
            <person name="Sasamoto S."/>
            <person name="Watanabe A."/>
            <person name="Kawashima K."/>
            <person name="Kishida Y."/>
            <person name="Kiyokawa C."/>
            <person name="Kohara M."/>
            <person name="Matsumoto M."/>
            <person name="Matsuno A."/>
            <person name="Nakazaki N."/>
            <person name="Shimpo S."/>
            <person name="Takeuchi C."/>
            <person name="Yamada M."/>
            <person name="Tabata S."/>
        </authorList>
    </citation>
    <scope>NUCLEOTIDE SEQUENCE [LARGE SCALE GENOMIC DNA]</scope>
    <source>
        <strain evidence="2">ATCC 29082 / PCC 7421</strain>
    </source>
</reference>
<keyword evidence="2" id="KW-1185">Reference proteome</keyword>